<dbReference type="AlphaFoldDB" id="A0A1I7VLC0"/>
<reference evidence="2" key="2">
    <citation type="submission" date="2016-11" db="UniProtKB">
        <authorList>
            <consortium name="WormBaseParasite"/>
        </authorList>
    </citation>
    <scope>IDENTIFICATION</scope>
</reference>
<keyword evidence="1" id="KW-1185">Reference proteome</keyword>
<evidence type="ECO:0000313" key="2">
    <source>
        <dbReference type="WBParaSite" id="EN70_3834"/>
    </source>
</evidence>
<organism evidence="1 2">
    <name type="scientific">Loa loa</name>
    <name type="common">Eye worm</name>
    <name type="synonym">Filaria loa</name>
    <dbReference type="NCBI Taxonomy" id="7209"/>
    <lineage>
        <taxon>Eukaryota</taxon>
        <taxon>Metazoa</taxon>
        <taxon>Ecdysozoa</taxon>
        <taxon>Nematoda</taxon>
        <taxon>Chromadorea</taxon>
        <taxon>Rhabditida</taxon>
        <taxon>Spirurina</taxon>
        <taxon>Spiruromorpha</taxon>
        <taxon>Filarioidea</taxon>
        <taxon>Onchocercidae</taxon>
        <taxon>Loa</taxon>
    </lineage>
</organism>
<reference evidence="1" key="1">
    <citation type="submission" date="2012-04" db="EMBL/GenBank/DDBJ databases">
        <title>The Genome Sequence of Loa loa.</title>
        <authorList>
            <consortium name="The Broad Institute Genome Sequencing Platform"/>
            <consortium name="Broad Institute Genome Sequencing Center for Infectious Disease"/>
            <person name="Nutman T.B."/>
            <person name="Fink D.L."/>
            <person name="Russ C."/>
            <person name="Young S."/>
            <person name="Zeng Q."/>
            <person name="Gargeya S."/>
            <person name="Alvarado L."/>
            <person name="Berlin A."/>
            <person name="Chapman S.B."/>
            <person name="Chen Z."/>
            <person name="Freedman E."/>
            <person name="Gellesch M."/>
            <person name="Goldberg J."/>
            <person name="Griggs A."/>
            <person name="Gujja S."/>
            <person name="Heilman E.R."/>
            <person name="Heiman D."/>
            <person name="Howarth C."/>
            <person name="Mehta T."/>
            <person name="Neiman D."/>
            <person name="Pearson M."/>
            <person name="Roberts A."/>
            <person name="Saif S."/>
            <person name="Shea T."/>
            <person name="Shenoy N."/>
            <person name="Sisk P."/>
            <person name="Stolte C."/>
            <person name="Sykes S."/>
            <person name="White J."/>
            <person name="Yandava C."/>
            <person name="Haas B."/>
            <person name="Henn M.R."/>
            <person name="Nusbaum C."/>
            <person name="Birren B."/>
        </authorList>
    </citation>
    <scope>NUCLEOTIDE SEQUENCE [LARGE SCALE GENOMIC DNA]</scope>
</reference>
<dbReference type="WBParaSite" id="EN70_3834">
    <property type="protein sequence ID" value="EN70_3834"/>
    <property type="gene ID" value="EN70_3834"/>
</dbReference>
<proteinExistence type="predicted"/>
<accession>A0A1I7VLC0</accession>
<dbReference type="Proteomes" id="UP000095285">
    <property type="component" value="Unassembled WGS sequence"/>
</dbReference>
<name>A0A1I7VLC0_LOALO</name>
<sequence>MHVTRQLPSQVIGSGGRSGRLVNSGLRDRQKCLLATHLRATLLANNLQALYASWQFAAQICGHCEMQSSGLFA</sequence>
<protein>
    <submittedName>
        <fullName evidence="2">Transposase</fullName>
    </submittedName>
</protein>
<evidence type="ECO:0000313" key="1">
    <source>
        <dbReference type="Proteomes" id="UP000095285"/>
    </source>
</evidence>